<comment type="caution">
    <text evidence="1">The sequence shown here is derived from an EMBL/GenBank/DDBJ whole genome shotgun (WGS) entry which is preliminary data.</text>
</comment>
<organism evidence="1 2">
    <name type="scientific">Candidatus Edwardsbacteria bacterium GWF2_54_11</name>
    <dbReference type="NCBI Taxonomy" id="1817851"/>
    <lineage>
        <taxon>Bacteria</taxon>
        <taxon>Candidatus Edwardsiibacteriota</taxon>
    </lineage>
</organism>
<accession>A0A1F5R0Q0</accession>
<evidence type="ECO:0008006" key="3">
    <source>
        <dbReference type="Google" id="ProtNLM"/>
    </source>
</evidence>
<dbReference type="AlphaFoldDB" id="A0A1F5R0Q0"/>
<dbReference type="Proteomes" id="UP000177230">
    <property type="component" value="Unassembled WGS sequence"/>
</dbReference>
<evidence type="ECO:0000313" key="1">
    <source>
        <dbReference type="EMBL" id="OGF08058.1"/>
    </source>
</evidence>
<reference evidence="1 2" key="1">
    <citation type="journal article" date="2016" name="Nat. Commun.">
        <title>Thousands of microbial genomes shed light on interconnected biogeochemical processes in an aquifer system.</title>
        <authorList>
            <person name="Anantharaman K."/>
            <person name="Brown C.T."/>
            <person name="Hug L.A."/>
            <person name="Sharon I."/>
            <person name="Castelle C.J."/>
            <person name="Probst A.J."/>
            <person name="Thomas B.C."/>
            <person name="Singh A."/>
            <person name="Wilkins M.J."/>
            <person name="Karaoz U."/>
            <person name="Brodie E.L."/>
            <person name="Williams K.H."/>
            <person name="Hubbard S.S."/>
            <person name="Banfield J.F."/>
        </authorList>
    </citation>
    <scope>NUCLEOTIDE SEQUENCE [LARGE SCALE GENOMIC DNA]</scope>
</reference>
<protein>
    <recommendedName>
        <fullName evidence="3">DUF3996 domain-containing protein</fullName>
    </recommendedName>
</protein>
<sequence length="164" mass="18098">MRSFLYAAITLVLFLTATGASSQERRFGLGIIIGEPTGLSAKLWTSNRTALDFGLGWSLGGDRISKYDGYYTGESRIHFHMDHLWHSFDAIRSSERFPLYYGVGGRINTGAGYKNSAAVRGVLGILWLPRRTPIDVFLELVPALQLVPSTGFGIDAGIGVRYFF</sequence>
<gene>
    <name evidence="1" type="ORF">A2024_02015</name>
</gene>
<name>A0A1F5R0Q0_9BACT</name>
<evidence type="ECO:0000313" key="2">
    <source>
        <dbReference type="Proteomes" id="UP000177230"/>
    </source>
</evidence>
<dbReference type="EMBL" id="MFFM01000050">
    <property type="protein sequence ID" value="OGF08058.1"/>
    <property type="molecule type" value="Genomic_DNA"/>
</dbReference>
<proteinExistence type="predicted"/>